<proteinExistence type="inferred from homology"/>
<dbReference type="PANTHER" id="PTHR21343">
    <property type="entry name" value="DETHIOBIOTIN SYNTHETASE"/>
    <property type="match status" value="1"/>
</dbReference>
<dbReference type="CDD" id="cd05389">
    <property type="entry name" value="CobQ_N"/>
    <property type="match status" value="1"/>
</dbReference>
<dbReference type="GO" id="GO:0003824">
    <property type="term" value="F:catalytic activity"/>
    <property type="evidence" value="ECO:0007669"/>
    <property type="project" value="InterPro"/>
</dbReference>
<dbReference type="GO" id="GO:0009236">
    <property type="term" value="P:cobalamin biosynthetic process"/>
    <property type="evidence" value="ECO:0007669"/>
    <property type="project" value="UniProtKB-UniRule"/>
</dbReference>
<dbReference type="InterPro" id="IPR029062">
    <property type="entry name" value="Class_I_gatase-like"/>
</dbReference>
<dbReference type="PANTHER" id="PTHR21343:SF1">
    <property type="entry name" value="COBYRIC ACID SYNTHASE"/>
    <property type="match status" value="1"/>
</dbReference>
<dbReference type="InterPro" id="IPR004459">
    <property type="entry name" value="CobQ_synth"/>
</dbReference>
<evidence type="ECO:0000259" key="5">
    <source>
        <dbReference type="Pfam" id="PF01656"/>
    </source>
</evidence>
<dbReference type="InterPro" id="IPR002586">
    <property type="entry name" value="CobQ/CobB/MinD/ParA_Nub-bd_dom"/>
</dbReference>
<dbReference type="Gene3D" id="3.40.50.880">
    <property type="match status" value="1"/>
</dbReference>
<dbReference type="NCBIfam" id="TIGR00313">
    <property type="entry name" value="cobQ"/>
    <property type="match status" value="1"/>
</dbReference>
<feature type="domain" description="CobQ/CobB/MinD/ParA nucleotide binding" evidence="5">
    <location>
        <begin position="7"/>
        <end position="230"/>
    </location>
</feature>
<evidence type="ECO:0000256" key="4">
    <source>
        <dbReference type="HAMAP-Rule" id="MF_00028"/>
    </source>
</evidence>
<dbReference type="HAMAP" id="MF_00028">
    <property type="entry name" value="CobQ"/>
    <property type="match status" value="1"/>
</dbReference>
<dbReference type="InterPro" id="IPR033949">
    <property type="entry name" value="CobQ_GATase1"/>
</dbReference>
<protein>
    <recommendedName>
        <fullName evidence="4">Cobyric acid synthase</fullName>
    </recommendedName>
</protein>
<dbReference type="InterPro" id="IPR047045">
    <property type="entry name" value="CobQ_N"/>
</dbReference>
<evidence type="ECO:0000256" key="2">
    <source>
        <dbReference type="ARBA" id="ARBA00022573"/>
    </source>
</evidence>
<dbReference type="PROSITE" id="PS51274">
    <property type="entry name" value="GATASE_COBBQ"/>
    <property type="match status" value="1"/>
</dbReference>
<feature type="active site" evidence="4">
    <location>
        <position position="428"/>
    </location>
</feature>
<keyword evidence="3 4" id="KW-0315">Glutamine amidotransferase</keyword>
<dbReference type="NCBIfam" id="NF001989">
    <property type="entry name" value="PRK00784.1"/>
    <property type="match status" value="1"/>
</dbReference>
<dbReference type="InterPro" id="IPR011698">
    <property type="entry name" value="GATase_3"/>
</dbReference>
<reference evidence="7" key="1">
    <citation type="journal article" date="2021" name="PeerJ">
        <title>Extensive microbial diversity within the chicken gut microbiome revealed by metagenomics and culture.</title>
        <authorList>
            <person name="Gilroy R."/>
            <person name="Ravi A."/>
            <person name="Getino M."/>
            <person name="Pursley I."/>
            <person name="Horton D.L."/>
            <person name="Alikhan N.F."/>
            <person name="Baker D."/>
            <person name="Gharbi K."/>
            <person name="Hall N."/>
            <person name="Watson M."/>
            <person name="Adriaenssens E.M."/>
            <person name="Foster-Nyarko E."/>
            <person name="Jarju S."/>
            <person name="Secka A."/>
            <person name="Antonio M."/>
            <person name="Oren A."/>
            <person name="Chaudhuri R.R."/>
            <person name="La Ragione R."/>
            <person name="Hildebrand F."/>
            <person name="Pallen M.J."/>
        </authorList>
    </citation>
    <scope>NUCLEOTIDE SEQUENCE</scope>
    <source>
        <strain evidence="7">5933</strain>
    </source>
</reference>
<dbReference type="Gene3D" id="3.40.50.300">
    <property type="entry name" value="P-loop containing nucleotide triphosphate hydrolases"/>
    <property type="match status" value="1"/>
</dbReference>
<comment type="similarity">
    <text evidence="4">Belongs to the CobB/CobQ family. CobQ subfamily.</text>
</comment>
<evidence type="ECO:0000259" key="6">
    <source>
        <dbReference type="Pfam" id="PF07685"/>
    </source>
</evidence>
<dbReference type="Pfam" id="PF07685">
    <property type="entry name" value="GATase_3"/>
    <property type="match status" value="1"/>
</dbReference>
<dbReference type="CDD" id="cd01750">
    <property type="entry name" value="GATase1_CobQ"/>
    <property type="match status" value="1"/>
</dbReference>
<dbReference type="InterPro" id="IPR027417">
    <property type="entry name" value="P-loop_NTPase"/>
</dbReference>
<dbReference type="GO" id="GO:0015420">
    <property type="term" value="F:ABC-type vitamin B12 transporter activity"/>
    <property type="evidence" value="ECO:0007669"/>
    <property type="project" value="UniProtKB-UniRule"/>
</dbReference>
<evidence type="ECO:0000313" key="8">
    <source>
        <dbReference type="Proteomes" id="UP000823918"/>
    </source>
</evidence>
<comment type="pathway">
    <text evidence="1 4">Cofactor biosynthesis; adenosylcobalamin biosynthesis.</text>
</comment>
<organism evidence="7 8">
    <name type="scientific">Candidatus Ruthenibacterium merdavium</name>
    <dbReference type="NCBI Taxonomy" id="2838752"/>
    <lineage>
        <taxon>Bacteria</taxon>
        <taxon>Bacillati</taxon>
        <taxon>Bacillota</taxon>
        <taxon>Clostridia</taxon>
        <taxon>Eubacteriales</taxon>
        <taxon>Oscillospiraceae</taxon>
        <taxon>Ruthenibacterium</taxon>
    </lineage>
</organism>
<accession>A0A9D2Q574</accession>
<sequence>MSVAKRIMIQGTMSGVGKSLLCAGLCRIFHEDGFRVAPFKSQNMALNSFITKDGLEIGRAQAVQAFAARIEPDVRMNPILLKPSSDTGSQVILHGEVQGELSAAEYFRRKKEFVPEIRKAFDSLSEEFDIVVIEGAGSPAEINLKQNDIVNMGLAEMVDAPVLLVGDINRGGVFAQLYGTVALLEPHEQKRIRGLVINQFRGDEQILRPGLQMLEQRVQKPIWGVVPYTDVDLDDEDSVCEHLSHHKAEKPLDIAVIRLPRISNFTDFSPLEAHPMLGVRYVSAPHQLGTPDLVILPGTKSTMADLKWLRESGLEASVLRLAGQGVGVLGVCGGYQMLGQTISDPHGTEGGGNMRGLGLLPVETVFETKKTRTRVTASGCGWFEGAFIEGYEIHMGQTCRQAAAPFCVLSDGREEGTMSGNIMGTYLHGLFDSAQMAGRLVLRLCEQKGIAPDTFAAMNYRDYQECEAHRWANVLRKHLNLEQIYAIMEETAHG</sequence>
<evidence type="ECO:0000256" key="3">
    <source>
        <dbReference type="ARBA" id="ARBA00022962"/>
    </source>
</evidence>
<dbReference type="SUPFAM" id="SSF52317">
    <property type="entry name" value="Class I glutamine amidotransferase-like"/>
    <property type="match status" value="1"/>
</dbReference>
<dbReference type="EMBL" id="DWWA01000024">
    <property type="protein sequence ID" value="HJC72158.1"/>
    <property type="molecule type" value="Genomic_DNA"/>
</dbReference>
<feature type="domain" description="CobB/CobQ-like glutamine amidotransferase" evidence="6">
    <location>
        <begin position="253"/>
        <end position="435"/>
    </location>
</feature>
<reference evidence="7" key="2">
    <citation type="submission" date="2021-04" db="EMBL/GenBank/DDBJ databases">
        <authorList>
            <person name="Gilroy R."/>
        </authorList>
    </citation>
    <scope>NUCLEOTIDE SEQUENCE</scope>
    <source>
        <strain evidence="7">5933</strain>
    </source>
</reference>
<dbReference type="Proteomes" id="UP000823918">
    <property type="component" value="Unassembled WGS sequence"/>
</dbReference>
<dbReference type="AlphaFoldDB" id="A0A9D2Q574"/>
<evidence type="ECO:0000256" key="1">
    <source>
        <dbReference type="ARBA" id="ARBA00004953"/>
    </source>
</evidence>
<keyword evidence="2 4" id="KW-0169">Cobalamin biosynthesis</keyword>
<comment type="caution">
    <text evidence="7">The sequence shown here is derived from an EMBL/GenBank/DDBJ whole genome shotgun (WGS) entry which is preliminary data.</text>
</comment>
<evidence type="ECO:0000313" key="7">
    <source>
        <dbReference type="EMBL" id="HJC72158.1"/>
    </source>
</evidence>
<dbReference type="Pfam" id="PF01656">
    <property type="entry name" value="CbiA"/>
    <property type="match status" value="1"/>
</dbReference>
<comment type="function">
    <text evidence="4">Catalyzes amidations at positions B, D, E, and G on adenosylcobyrinic A,C-diamide. NH(2) groups are provided by glutamine, and one molecule of ATP is hydrogenolyzed for each amidation.</text>
</comment>
<name>A0A9D2Q574_9FIRM</name>
<dbReference type="SUPFAM" id="SSF52540">
    <property type="entry name" value="P-loop containing nucleoside triphosphate hydrolases"/>
    <property type="match status" value="1"/>
</dbReference>
<feature type="active site" description="Nucleophile" evidence="4">
    <location>
        <position position="332"/>
    </location>
</feature>
<gene>
    <name evidence="4" type="primary">cobQ</name>
    <name evidence="7" type="ORF">H9698_05115</name>
</gene>